<dbReference type="Pfam" id="PF14529">
    <property type="entry name" value="Exo_endo_phos_2"/>
    <property type="match status" value="1"/>
</dbReference>
<proteinExistence type="predicted"/>
<evidence type="ECO:0000259" key="3">
    <source>
        <dbReference type="Pfam" id="PF14529"/>
    </source>
</evidence>
<dbReference type="AlphaFoldDB" id="A0A6J8CSH0"/>
<dbReference type="GO" id="GO:0007508">
    <property type="term" value="P:larval heart development"/>
    <property type="evidence" value="ECO:0007669"/>
    <property type="project" value="TreeGrafter"/>
</dbReference>
<protein>
    <recommendedName>
        <fullName evidence="3">Endonuclease/exonuclease/phosphatase domain-containing protein</fullName>
    </recommendedName>
</protein>
<dbReference type="GO" id="GO:0031012">
    <property type="term" value="C:extracellular matrix"/>
    <property type="evidence" value="ECO:0007669"/>
    <property type="project" value="TreeGrafter"/>
</dbReference>
<name>A0A6J8CSH0_MYTCO</name>
<evidence type="ECO:0000256" key="2">
    <source>
        <dbReference type="SAM" id="SignalP"/>
    </source>
</evidence>
<feature type="chain" id="PRO_5027039829" description="Endonuclease/exonuclease/phosphatase domain-containing protein" evidence="2">
    <location>
        <begin position="18"/>
        <end position="349"/>
    </location>
</feature>
<evidence type="ECO:0000313" key="5">
    <source>
        <dbReference type="Proteomes" id="UP000507470"/>
    </source>
</evidence>
<gene>
    <name evidence="4" type="ORF">MCOR_32647</name>
</gene>
<reference evidence="4 5" key="1">
    <citation type="submission" date="2020-06" db="EMBL/GenBank/DDBJ databases">
        <authorList>
            <person name="Li R."/>
            <person name="Bekaert M."/>
        </authorList>
    </citation>
    <scope>NUCLEOTIDE SEQUENCE [LARGE SCALE GENOMIC DNA]</scope>
    <source>
        <strain evidence="5">wild</strain>
    </source>
</reference>
<dbReference type="GO" id="GO:0003824">
    <property type="term" value="F:catalytic activity"/>
    <property type="evidence" value="ECO:0007669"/>
    <property type="project" value="InterPro"/>
</dbReference>
<accession>A0A6J8CSH0</accession>
<dbReference type="InterPro" id="IPR036691">
    <property type="entry name" value="Endo/exonu/phosph_ase_sf"/>
</dbReference>
<dbReference type="GO" id="GO:0061343">
    <property type="term" value="P:cell adhesion involved in heart morphogenesis"/>
    <property type="evidence" value="ECO:0007669"/>
    <property type="project" value="TreeGrafter"/>
</dbReference>
<dbReference type="EMBL" id="CACVKT020005864">
    <property type="protein sequence ID" value="CAC5398267.1"/>
    <property type="molecule type" value="Genomic_DNA"/>
</dbReference>
<dbReference type="SUPFAM" id="SSF56219">
    <property type="entry name" value="DNase I-like"/>
    <property type="match status" value="1"/>
</dbReference>
<dbReference type="PANTHER" id="PTHR33395">
    <property type="entry name" value="TRANSCRIPTASE, PUTATIVE-RELATED-RELATED"/>
    <property type="match status" value="1"/>
</dbReference>
<dbReference type="Gene3D" id="3.60.10.10">
    <property type="entry name" value="Endonuclease/exonuclease/phosphatase"/>
    <property type="match status" value="1"/>
</dbReference>
<feature type="domain" description="Endonuclease/exonuclease/phosphatase" evidence="3">
    <location>
        <begin position="228"/>
        <end position="339"/>
    </location>
</feature>
<organism evidence="4 5">
    <name type="scientific">Mytilus coruscus</name>
    <name type="common">Sea mussel</name>
    <dbReference type="NCBI Taxonomy" id="42192"/>
    <lineage>
        <taxon>Eukaryota</taxon>
        <taxon>Metazoa</taxon>
        <taxon>Spiralia</taxon>
        <taxon>Lophotrochozoa</taxon>
        <taxon>Mollusca</taxon>
        <taxon>Bivalvia</taxon>
        <taxon>Autobranchia</taxon>
        <taxon>Pteriomorphia</taxon>
        <taxon>Mytilida</taxon>
        <taxon>Mytiloidea</taxon>
        <taxon>Mytilidae</taxon>
        <taxon>Mytilinae</taxon>
        <taxon>Mytilus</taxon>
    </lineage>
</organism>
<evidence type="ECO:0000313" key="4">
    <source>
        <dbReference type="EMBL" id="CAC5398267.1"/>
    </source>
</evidence>
<dbReference type="Proteomes" id="UP000507470">
    <property type="component" value="Unassembled WGS sequence"/>
</dbReference>
<dbReference type="InterPro" id="IPR005135">
    <property type="entry name" value="Endo/exonuclease/phosphatase"/>
</dbReference>
<feature type="compositionally biased region" description="Low complexity" evidence="1">
    <location>
        <begin position="88"/>
        <end position="106"/>
    </location>
</feature>
<keyword evidence="2" id="KW-0732">Signal</keyword>
<sequence length="349" mass="39500">MNVINIILLTSLLYNIGINLPTSKTWEQQQLLTCVLNKNMEKTNHITNNINYELKTSNYYEPLTHEISFESVSSSIFSPLKTSSPRLKTQSSTTNNSKNYSNKSRTQSNSIFNVNEKRNMRILTVNCRSIKDKTSVFKAAVNYITPDIMFGTESWLRGEKPGKTSTKEAMKSSKVFTDDYTAHRNDRGTLGGESLSWSTKASYQLNSSLVTNCEIESVKIHLEGKKLLIGSFYMPHRNMKCLDKLEKSLQMTANTNTDSMLTGDFNCPDINWESMSVPNISSDKEIQTKRMEITASFLLTQIHEQPTREDNLLGIVLTTNPSLVKTSKHTPGISDHEMIVTDCAIKPYY</sequence>
<evidence type="ECO:0000256" key="1">
    <source>
        <dbReference type="SAM" id="MobiDB-lite"/>
    </source>
</evidence>
<feature type="region of interest" description="Disordered" evidence="1">
    <location>
        <begin position="77"/>
        <end position="112"/>
    </location>
</feature>
<dbReference type="PANTHER" id="PTHR33395:SF22">
    <property type="entry name" value="REVERSE TRANSCRIPTASE DOMAIN-CONTAINING PROTEIN"/>
    <property type="match status" value="1"/>
</dbReference>
<dbReference type="OrthoDB" id="426210at2759"/>
<feature type="signal peptide" evidence="2">
    <location>
        <begin position="1"/>
        <end position="17"/>
    </location>
</feature>
<keyword evidence="5" id="KW-1185">Reference proteome</keyword>